<reference evidence="2" key="1">
    <citation type="submission" date="2015-07" db="EMBL/GenBank/DDBJ databases">
        <title>Draft Genome Sequences of Anaerolinea thermolimosa IMO-1, Bellilinea caldifistulae GOMI-1, Leptolinea tardivitalis YMTK-2, Levilinea saccharolytica KIBI-1,Longilinea arvoryzae KOME-1, Previously Described as Members of the Anaerolineaceae (Chloroflexi).</title>
        <authorList>
            <person name="Sekiguchi Y."/>
            <person name="Ohashi A."/>
            <person name="Matsuura N."/>
            <person name="Tourlousse M.D."/>
        </authorList>
    </citation>
    <scope>NUCLEOTIDE SEQUENCE [LARGE SCALE GENOMIC DNA]</scope>
    <source>
        <strain evidence="2">KOME-1</strain>
    </source>
</reference>
<accession>A0A0S7BG06</accession>
<gene>
    <name evidence="2" type="ORF">LARV_00702</name>
</gene>
<protein>
    <submittedName>
        <fullName evidence="2">Uncharacterized protein</fullName>
    </submittedName>
</protein>
<keyword evidence="3" id="KW-1185">Reference proteome</keyword>
<organism evidence="2">
    <name type="scientific">Longilinea arvoryzae</name>
    <dbReference type="NCBI Taxonomy" id="360412"/>
    <lineage>
        <taxon>Bacteria</taxon>
        <taxon>Bacillati</taxon>
        <taxon>Chloroflexota</taxon>
        <taxon>Anaerolineae</taxon>
        <taxon>Anaerolineales</taxon>
        <taxon>Anaerolineaceae</taxon>
        <taxon>Longilinea</taxon>
    </lineage>
</organism>
<proteinExistence type="predicted"/>
<feature type="signal peptide" evidence="1">
    <location>
        <begin position="1"/>
        <end position="30"/>
    </location>
</feature>
<evidence type="ECO:0000256" key="1">
    <source>
        <dbReference type="SAM" id="SignalP"/>
    </source>
</evidence>
<keyword evidence="1" id="KW-0732">Signal</keyword>
<feature type="chain" id="PRO_5006632929" evidence="1">
    <location>
        <begin position="31"/>
        <end position="158"/>
    </location>
</feature>
<evidence type="ECO:0000313" key="3">
    <source>
        <dbReference type="Proteomes" id="UP000055060"/>
    </source>
</evidence>
<dbReference type="Proteomes" id="UP000055060">
    <property type="component" value="Unassembled WGS sequence"/>
</dbReference>
<evidence type="ECO:0000313" key="2">
    <source>
        <dbReference type="EMBL" id="GAP12962.1"/>
    </source>
</evidence>
<sequence>MLRKTKTIWSIIFFIAALCLSSCSPSSAMAKTQEAEAADSQPVLKTAIGDLVIASARLVDEVNGQKSQPEGKILLVILTQPGKENLTPGEFKLEDFQKMIQESNGEIYVSGKEDLQIISTMAGWVEDEFAMGFMVPVQDSYTLHWPENDPIALDVQAE</sequence>
<dbReference type="EMBL" id="DF967972">
    <property type="protein sequence ID" value="GAP12962.1"/>
    <property type="molecule type" value="Genomic_DNA"/>
</dbReference>
<dbReference type="AlphaFoldDB" id="A0A0S7BG06"/>
<name>A0A0S7BG06_9CHLR</name>